<dbReference type="RefSeq" id="WP_134487636.1">
    <property type="nucleotide sequence ID" value="NZ_LR536450.1"/>
</dbReference>
<dbReference type="EMBL" id="LR536450">
    <property type="protein sequence ID" value="VFU07946.1"/>
    <property type="molecule type" value="Genomic_DNA"/>
</dbReference>
<evidence type="ECO:0000313" key="1">
    <source>
        <dbReference type="EMBL" id="VFU07946.1"/>
    </source>
</evidence>
<gene>
    <name evidence="1" type="ORF">MTUNDRAET4_1053</name>
</gene>
<name>A0A4U8YX68_METTU</name>
<dbReference type="Proteomes" id="UP000294360">
    <property type="component" value="Chromosome"/>
</dbReference>
<sequence length="271" mass="28906">MTDILGPGSNATNVTTTRPADSRIMASIDTWLQDCTSSTAQDGTEISAEFLNGVLANLRVLARGNGPQISGGPVVPEDNSDLMLLNAALHLIQRGKMHVATDAGGVNALVAQLSPVPPELVDGMLIVMRPAIANTGPTTFTAAGVTNQVATATGAPLGGGELNPSLFSAFRWNVTLGKWQLGDSVPEAALVHFGADTSAAANTIIANVTPAISSYKPGMLFFGSGRQSQHRLVAGQFQRPRPQKYRPQQQRRRAFRRRNEQHWRLYCAVPL</sequence>
<organism evidence="1 2">
    <name type="scientific">Methylocella tundrae</name>
    <dbReference type="NCBI Taxonomy" id="227605"/>
    <lineage>
        <taxon>Bacteria</taxon>
        <taxon>Pseudomonadati</taxon>
        <taxon>Pseudomonadota</taxon>
        <taxon>Alphaproteobacteria</taxon>
        <taxon>Hyphomicrobiales</taxon>
        <taxon>Beijerinckiaceae</taxon>
        <taxon>Methylocella</taxon>
    </lineage>
</organism>
<dbReference type="OrthoDB" id="8225519at2"/>
<proteinExistence type="predicted"/>
<protein>
    <submittedName>
        <fullName evidence="1">Uncharacterized protein</fullName>
    </submittedName>
</protein>
<evidence type="ECO:0000313" key="2">
    <source>
        <dbReference type="Proteomes" id="UP000294360"/>
    </source>
</evidence>
<accession>A0A4U8YX68</accession>
<reference evidence="1 2" key="1">
    <citation type="submission" date="2019-03" db="EMBL/GenBank/DDBJ databases">
        <authorList>
            <person name="Kox A.R. M."/>
        </authorList>
    </citation>
    <scope>NUCLEOTIDE SEQUENCE [LARGE SCALE GENOMIC DNA]</scope>
    <source>
        <strain evidence="1">MTUNDRAET4 annotated genome</strain>
    </source>
</reference>
<dbReference type="KEGG" id="mtun:MTUNDRAET4_1053"/>
<dbReference type="AlphaFoldDB" id="A0A4U8YX68"/>